<comment type="similarity">
    <text evidence="7">Belongs to the TRAP transporter large permease family.</text>
</comment>
<feature type="transmembrane region" description="Helical" evidence="7">
    <location>
        <begin position="53"/>
        <end position="74"/>
    </location>
</feature>
<evidence type="ECO:0000256" key="4">
    <source>
        <dbReference type="ARBA" id="ARBA00022692"/>
    </source>
</evidence>
<feature type="transmembrane region" description="Helical" evidence="7">
    <location>
        <begin position="343"/>
        <end position="361"/>
    </location>
</feature>
<feature type="domain" description="TRAP C4-dicarboxylate transport system permease DctM subunit" evidence="8">
    <location>
        <begin position="12"/>
        <end position="421"/>
    </location>
</feature>
<dbReference type="PANTHER" id="PTHR33362">
    <property type="entry name" value="SIALIC ACID TRAP TRANSPORTER PERMEASE PROTEIN SIAT-RELATED"/>
    <property type="match status" value="1"/>
</dbReference>
<evidence type="ECO:0000256" key="5">
    <source>
        <dbReference type="ARBA" id="ARBA00022989"/>
    </source>
</evidence>
<feature type="transmembrane region" description="Helical" evidence="7">
    <location>
        <begin position="319"/>
        <end position="336"/>
    </location>
</feature>
<dbReference type="GO" id="GO:0005886">
    <property type="term" value="C:plasma membrane"/>
    <property type="evidence" value="ECO:0007669"/>
    <property type="project" value="UniProtKB-SubCell"/>
</dbReference>
<name>A0A9D9GTZ7_9GAMM</name>
<protein>
    <recommendedName>
        <fullName evidence="7">TRAP transporter large permease protein</fullName>
    </recommendedName>
</protein>
<comment type="function">
    <text evidence="7">Part of the tripartite ATP-independent periplasmic (TRAP) transport system.</text>
</comment>
<dbReference type="PIRSF" id="PIRSF006066">
    <property type="entry name" value="HI0050"/>
    <property type="match status" value="1"/>
</dbReference>
<keyword evidence="7" id="KW-0813">Transport</keyword>
<reference evidence="9" key="1">
    <citation type="submission" date="2020-10" db="EMBL/GenBank/DDBJ databases">
        <authorList>
            <person name="Gilroy R."/>
        </authorList>
    </citation>
    <scope>NUCLEOTIDE SEQUENCE</scope>
    <source>
        <strain evidence="9">17213</strain>
    </source>
</reference>
<feature type="transmembrane region" description="Helical" evidence="7">
    <location>
        <begin position="6"/>
        <end position="33"/>
    </location>
</feature>
<dbReference type="InterPro" id="IPR004681">
    <property type="entry name" value="TRAP_DctM"/>
</dbReference>
<feature type="transmembrane region" description="Helical" evidence="7">
    <location>
        <begin position="107"/>
        <end position="132"/>
    </location>
</feature>
<evidence type="ECO:0000313" key="10">
    <source>
        <dbReference type="Proteomes" id="UP000823631"/>
    </source>
</evidence>
<keyword evidence="3 7" id="KW-0997">Cell inner membrane</keyword>
<organism evidence="9 10">
    <name type="scientific">Candidatus Avisuccinivibrio stercorigallinarum</name>
    <dbReference type="NCBI Taxonomy" id="2840704"/>
    <lineage>
        <taxon>Bacteria</taxon>
        <taxon>Pseudomonadati</taxon>
        <taxon>Pseudomonadota</taxon>
        <taxon>Gammaproteobacteria</taxon>
        <taxon>Aeromonadales</taxon>
        <taxon>Succinivibrionaceae</taxon>
        <taxon>Succinivibrionaceae incertae sedis</taxon>
        <taxon>Candidatus Avisuccinivibrio</taxon>
    </lineage>
</organism>
<feature type="transmembrane region" description="Helical" evidence="7">
    <location>
        <begin position="283"/>
        <end position="307"/>
    </location>
</feature>
<dbReference type="InterPro" id="IPR010656">
    <property type="entry name" value="DctM"/>
</dbReference>
<evidence type="ECO:0000256" key="7">
    <source>
        <dbReference type="RuleBase" id="RU369079"/>
    </source>
</evidence>
<dbReference type="AlphaFoldDB" id="A0A9D9GTZ7"/>
<feature type="transmembrane region" description="Helical" evidence="7">
    <location>
        <begin position="367"/>
        <end position="391"/>
    </location>
</feature>
<feature type="transmembrane region" description="Helical" evidence="7">
    <location>
        <begin position="248"/>
        <end position="271"/>
    </location>
</feature>
<dbReference type="EMBL" id="JADINH010000175">
    <property type="protein sequence ID" value="MBO8416484.1"/>
    <property type="molecule type" value="Genomic_DNA"/>
</dbReference>
<keyword evidence="4 7" id="KW-0812">Transmembrane</keyword>
<dbReference type="PANTHER" id="PTHR33362:SF2">
    <property type="entry name" value="TRAP TRANSPORTER LARGE PERMEASE PROTEIN"/>
    <property type="match status" value="1"/>
</dbReference>
<evidence type="ECO:0000256" key="3">
    <source>
        <dbReference type="ARBA" id="ARBA00022519"/>
    </source>
</evidence>
<feature type="transmembrane region" description="Helical" evidence="7">
    <location>
        <begin position="403"/>
        <end position="426"/>
    </location>
</feature>
<evidence type="ECO:0000313" key="9">
    <source>
        <dbReference type="EMBL" id="MBO8416484.1"/>
    </source>
</evidence>
<reference evidence="9" key="2">
    <citation type="journal article" date="2021" name="PeerJ">
        <title>Extensive microbial diversity within the chicken gut microbiome revealed by metagenomics and culture.</title>
        <authorList>
            <person name="Gilroy R."/>
            <person name="Ravi A."/>
            <person name="Getino M."/>
            <person name="Pursley I."/>
            <person name="Horton D.L."/>
            <person name="Alikhan N.F."/>
            <person name="Baker D."/>
            <person name="Gharbi K."/>
            <person name="Hall N."/>
            <person name="Watson M."/>
            <person name="Adriaenssens E.M."/>
            <person name="Foster-Nyarko E."/>
            <person name="Jarju S."/>
            <person name="Secka A."/>
            <person name="Antonio M."/>
            <person name="Oren A."/>
            <person name="Chaudhuri R.R."/>
            <person name="La Ragione R."/>
            <person name="Hildebrand F."/>
            <person name="Pallen M.J."/>
        </authorList>
    </citation>
    <scope>NUCLEOTIDE SEQUENCE</scope>
    <source>
        <strain evidence="9">17213</strain>
    </source>
</reference>
<feature type="transmembrane region" description="Helical" evidence="7">
    <location>
        <begin position="173"/>
        <end position="198"/>
    </location>
</feature>
<dbReference type="NCBIfam" id="TIGR00786">
    <property type="entry name" value="dctM"/>
    <property type="match status" value="1"/>
</dbReference>
<comment type="subcellular location">
    <subcellularLocation>
        <location evidence="1 7">Cell inner membrane</location>
        <topology evidence="1 7">Multi-pass membrane protein</topology>
    </subcellularLocation>
</comment>
<dbReference type="Pfam" id="PF06808">
    <property type="entry name" value="DctM"/>
    <property type="match status" value="1"/>
</dbReference>
<evidence type="ECO:0000256" key="6">
    <source>
        <dbReference type="ARBA" id="ARBA00023136"/>
    </source>
</evidence>
<comment type="subunit">
    <text evidence="7">The complex comprises the extracytoplasmic solute receptor protein and the two transmembrane proteins.</text>
</comment>
<sequence length="438" mass="45891">MTVTVALIMALVMIALLILGVPICIAIAISSVVAGANALDFNMMLQTGAQRTFSGISVFTLIAIPFFILAGNIMNQGGIAIRLMNFARLLVGKVPGSYAHTNAMANMMFGAISGSGVAAASAMGTIIGPIAVKDGYSRNYMATVNIATAPTGLLIPPSNVLITYSLVSGGTSVAALFLAGYIPGILWGLACMIVAFFWAKKLGYKGDSQKITAALALKVTLDAVPSLLLIIIVIGGIVAGAFTATEGAVVAVVYSLILSVIYRSITWKALVKIYEESAKMTGIIVLLIGVSSIMSWVISFVNIPALVGDALNGVSSNPVIILLIINIVLLFVGTFLDTTPAILIFTPIFLPIGMQCGLSPVEFGIVITFNLCIGTITPPVGNILFVGVKVAQTTIERVIKPLIPFYLVIIAVLMLCTYFPTVSSFIPELCGYEATLPK</sequence>
<evidence type="ECO:0000256" key="2">
    <source>
        <dbReference type="ARBA" id="ARBA00022475"/>
    </source>
</evidence>
<dbReference type="GO" id="GO:0022857">
    <property type="term" value="F:transmembrane transporter activity"/>
    <property type="evidence" value="ECO:0007669"/>
    <property type="project" value="UniProtKB-UniRule"/>
</dbReference>
<gene>
    <name evidence="9" type="ORF">IAB19_08905</name>
</gene>
<keyword evidence="2" id="KW-1003">Cell membrane</keyword>
<evidence type="ECO:0000259" key="8">
    <source>
        <dbReference type="Pfam" id="PF06808"/>
    </source>
</evidence>
<keyword evidence="5 7" id="KW-1133">Transmembrane helix</keyword>
<evidence type="ECO:0000256" key="1">
    <source>
        <dbReference type="ARBA" id="ARBA00004429"/>
    </source>
</evidence>
<comment type="caution">
    <text evidence="9">The sequence shown here is derived from an EMBL/GenBank/DDBJ whole genome shotgun (WGS) entry which is preliminary data.</text>
</comment>
<keyword evidence="6 7" id="KW-0472">Membrane</keyword>
<dbReference type="Proteomes" id="UP000823631">
    <property type="component" value="Unassembled WGS sequence"/>
</dbReference>
<proteinExistence type="inferred from homology"/>
<accession>A0A9D9GTZ7</accession>
<feature type="transmembrane region" description="Helical" evidence="7">
    <location>
        <begin position="144"/>
        <end position="167"/>
    </location>
</feature>